<reference evidence="1 2" key="1">
    <citation type="submission" date="2018-09" db="EMBL/GenBank/DDBJ databases">
        <title>Mesorhizobium carmichaelinearum sp. nov. isolated from Carmichaelinea spp. root nodules in New Zealand.</title>
        <authorList>
            <person name="De Meyer S.E."/>
        </authorList>
    </citation>
    <scope>NUCLEOTIDE SEQUENCE [LARGE SCALE GENOMIC DNA]</scope>
    <source>
        <strain evidence="1 2">LMG 28313</strain>
    </source>
</reference>
<protein>
    <submittedName>
        <fullName evidence="1">Uncharacterized protein</fullName>
    </submittedName>
</protein>
<dbReference type="Proteomes" id="UP000275530">
    <property type="component" value="Unassembled WGS sequence"/>
</dbReference>
<proteinExistence type="predicted"/>
<evidence type="ECO:0000313" key="1">
    <source>
        <dbReference type="EMBL" id="RJT33948.1"/>
    </source>
</evidence>
<gene>
    <name evidence="1" type="ORF">D3242_15635</name>
</gene>
<accession>A0A6M7TG31</accession>
<organism evidence="1 2">
    <name type="scientific">Mesorhizobium jarvisii</name>
    <dbReference type="NCBI Taxonomy" id="1777867"/>
    <lineage>
        <taxon>Bacteria</taxon>
        <taxon>Pseudomonadati</taxon>
        <taxon>Pseudomonadota</taxon>
        <taxon>Alphaproteobacteria</taxon>
        <taxon>Hyphomicrobiales</taxon>
        <taxon>Phyllobacteriaceae</taxon>
        <taxon>Mesorhizobium</taxon>
    </lineage>
</organism>
<dbReference type="EMBL" id="QZXA01000005">
    <property type="protein sequence ID" value="RJT33948.1"/>
    <property type="molecule type" value="Genomic_DNA"/>
</dbReference>
<dbReference type="AlphaFoldDB" id="A0A6M7TG31"/>
<name>A0A6M7TG31_9HYPH</name>
<evidence type="ECO:0000313" key="2">
    <source>
        <dbReference type="Proteomes" id="UP000275530"/>
    </source>
</evidence>
<keyword evidence="2" id="KW-1185">Reference proteome</keyword>
<comment type="caution">
    <text evidence="1">The sequence shown here is derived from an EMBL/GenBank/DDBJ whole genome shotgun (WGS) entry which is preliminary data.</text>
</comment>
<sequence length="83" mass="9344">MTKSWTFQELIDARMTVTAFCNNPACHHKQELDLVKIRDRFGPDAPAMEWDLRPKLRCAKCDGVDLVYTPDTSPTGYGKARGG</sequence>
<dbReference type="RefSeq" id="WP_064980671.1">
    <property type="nucleotide sequence ID" value="NZ_CP033507.1"/>
</dbReference>